<dbReference type="PANTHER" id="PTHR32108:SF9">
    <property type="entry name" value="REVERSE TRANSCRIPTASE RNASE H-LIKE DOMAIN-CONTAINING PROTEIN"/>
    <property type="match status" value="1"/>
</dbReference>
<feature type="region of interest" description="Disordered" evidence="1">
    <location>
        <begin position="115"/>
        <end position="152"/>
    </location>
</feature>
<organism evidence="2 3">
    <name type="scientific">Punica granatum</name>
    <name type="common">Pomegranate</name>
    <dbReference type="NCBI Taxonomy" id="22663"/>
    <lineage>
        <taxon>Eukaryota</taxon>
        <taxon>Viridiplantae</taxon>
        <taxon>Streptophyta</taxon>
        <taxon>Embryophyta</taxon>
        <taxon>Tracheophyta</taxon>
        <taxon>Spermatophyta</taxon>
        <taxon>Magnoliopsida</taxon>
        <taxon>eudicotyledons</taxon>
        <taxon>Gunneridae</taxon>
        <taxon>Pentapetalae</taxon>
        <taxon>rosids</taxon>
        <taxon>malvids</taxon>
        <taxon>Myrtales</taxon>
        <taxon>Lythraceae</taxon>
        <taxon>Punica</taxon>
    </lineage>
</organism>
<feature type="region of interest" description="Disordered" evidence="1">
    <location>
        <begin position="1"/>
        <end position="69"/>
    </location>
</feature>
<reference evidence="2 3" key="1">
    <citation type="submission" date="2017-11" db="EMBL/GenBank/DDBJ databases">
        <title>De-novo sequencing of pomegranate (Punica granatum L.) genome.</title>
        <authorList>
            <person name="Akparov Z."/>
            <person name="Amiraslanov A."/>
            <person name="Hajiyeva S."/>
            <person name="Abbasov M."/>
            <person name="Kaur K."/>
            <person name="Hamwieh A."/>
            <person name="Solovyev V."/>
            <person name="Salamov A."/>
            <person name="Braich B."/>
            <person name="Kosarev P."/>
            <person name="Mahmoud A."/>
            <person name="Hajiyev E."/>
            <person name="Babayeva S."/>
            <person name="Izzatullayeva V."/>
            <person name="Mammadov A."/>
            <person name="Mammadov A."/>
            <person name="Sharifova S."/>
            <person name="Ojaghi J."/>
            <person name="Eynullazada K."/>
            <person name="Bayramov B."/>
            <person name="Abdulazimova A."/>
            <person name="Shahmuradov I."/>
        </authorList>
    </citation>
    <scope>NUCLEOTIDE SEQUENCE [LARGE SCALE GENOMIC DNA]</scope>
    <source>
        <strain evidence="3">cv. AG2017</strain>
        <tissue evidence="2">Leaf</tissue>
    </source>
</reference>
<dbReference type="AlphaFoldDB" id="A0A2I0JNQ7"/>
<evidence type="ECO:0000313" key="2">
    <source>
        <dbReference type="EMBL" id="PKI57928.1"/>
    </source>
</evidence>
<feature type="compositionally biased region" description="Low complexity" evidence="1">
    <location>
        <begin position="19"/>
        <end position="28"/>
    </location>
</feature>
<feature type="compositionally biased region" description="Low complexity" evidence="1">
    <location>
        <begin position="610"/>
        <end position="624"/>
    </location>
</feature>
<feature type="compositionally biased region" description="Polar residues" evidence="1">
    <location>
        <begin position="744"/>
        <end position="759"/>
    </location>
</feature>
<feature type="compositionally biased region" description="Polar residues" evidence="1">
    <location>
        <begin position="136"/>
        <end position="152"/>
    </location>
</feature>
<gene>
    <name evidence="2" type="ORF">CRG98_021677</name>
</gene>
<protein>
    <submittedName>
        <fullName evidence="2">Uncharacterized protein</fullName>
    </submittedName>
</protein>
<name>A0A2I0JNQ7_PUNGR</name>
<accession>A0A2I0JNQ7</accession>
<feature type="region of interest" description="Disordered" evidence="1">
    <location>
        <begin position="705"/>
        <end position="760"/>
    </location>
</feature>
<dbReference type="Proteomes" id="UP000233551">
    <property type="component" value="Unassembled WGS sequence"/>
</dbReference>
<dbReference type="EMBL" id="PGOL01001466">
    <property type="protein sequence ID" value="PKI57928.1"/>
    <property type="molecule type" value="Genomic_DNA"/>
</dbReference>
<evidence type="ECO:0000313" key="3">
    <source>
        <dbReference type="Proteomes" id="UP000233551"/>
    </source>
</evidence>
<feature type="region of interest" description="Disordered" evidence="1">
    <location>
        <begin position="601"/>
        <end position="633"/>
    </location>
</feature>
<feature type="region of interest" description="Disordered" evidence="1">
    <location>
        <begin position="358"/>
        <end position="390"/>
    </location>
</feature>
<sequence length="822" mass="88740">MTEENRIDIFEEVTPPIPAHSQPPSTHASPPPTPTGVPLAYSGAPSVHLPPPTSSNVPPVYSGAPPPRVSPPAVLTSSTFDDHLHIAALEGTVNQLVANMTTNMAELFALLRGPNRASSSSTPPSGQGPIVDPTSWIPSTQVPKSVDAPSSPTTHASMVYPFTIPLPPPRTPTTVPLPPAAFLTSDQALSAPPPVSMPVPAPIYTAPQPMVFPTSTTFAPTHITESFPFPTLQPNINLPYRASPPLNIPFPESGTSIHATLAAPPTKFLPEPETKQERRMKRMEETIRTLQARQSDRISSGLVYVAKGRRHSDMGRSFPEVHRPIPILCGNAFDPLGIEYEGDGVGPKVRGVRYQVARPSGKAHPLDQRSDKIGTIAPGPNFDPTTQDQSKHCEYHRGASGHTLDNCWRLRERIQEMIDAKELSFNAVRPLNVQANPLPDHGLAQGPSINMISICALGEDESGRDGPSPFISPAWEPYLDNKIPWTYEADAGNLERQFSIMGVTRSGWVYENPTVTDKETAPVAEVGAVPETTPFPPKKMTEEEAEAFMKIIKASEYKVVEQMAKSAAHVSLLALLLSSEPHRKALLWVLTAAQVPKETPLDRIEETIKPSSPTPSRSRTTSSPLKGGHIHGRCTSSASATTMSYAGVTFQVLDIPNAFSLLLGRPWIHSAGVVPSSLHQKLKFIVGEKLIMGRFYCATITSLAPASGHADRGSTAPLKSKNTRTGEHSAFAPPAMRSSRPAKATTSTASPHTMGSSTGAFRFPRYPTSFPDLHTPSETPLSAVYAVTEEIPFGVHVRLAQENEELDNWTSVPRYSAVIADM</sequence>
<comment type="caution">
    <text evidence="2">The sequence shown here is derived from an EMBL/GenBank/DDBJ whole genome shotgun (WGS) entry which is preliminary data.</text>
</comment>
<proteinExistence type="predicted"/>
<keyword evidence="3" id="KW-1185">Reference proteome</keyword>
<evidence type="ECO:0000256" key="1">
    <source>
        <dbReference type="SAM" id="MobiDB-lite"/>
    </source>
</evidence>
<dbReference type="PANTHER" id="PTHR32108">
    <property type="entry name" value="DNA-DIRECTED RNA POLYMERASE SUBUNIT ALPHA"/>
    <property type="match status" value="1"/>
</dbReference>